<feature type="domain" description="Aldehyde dehydrogenase" evidence="3">
    <location>
        <begin position="28"/>
        <end position="491"/>
    </location>
</feature>
<evidence type="ECO:0000313" key="5">
    <source>
        <dbReference type="Proteomes" id="UP000017396"/>
    </source>
</evidence>
<dbReference type="RefSeq" id="WP_023172286.1">
    <property type="nucleotide sequence ID" value="NC_022600.1"/>
</dbReference>
<dbReference type="InterPro" id="IPR015590">
    <property type="entry name" value="Aldehyde_DH_dom"/>
</dbReference>
<dbReference type="InterPro" id="IPR016161">
    <property type="entry name" value="Ald_DH/histidinol_DH"/>
</dbReference>
<reference evidence="4 5" key="1">
    <citation type="journal article" date="2013" name="PLoS ONE">
        <title>Cultivation and Complete Genome Sequencing of Gloeobacter kilaueensis sp. nov., from a Lava Cave in Kilauea Caldera, Hawai'i.</title>
        <authorList>
            <person name="Saw J.H."/>
            <person name="Schatz M."/>
            <person name="Brown M.V."/>
            <person name="Kunkel D.D."/>
            <person name="Foster J.S."/>
            <person name="Shick H."/>
            <person name="Christensen S."/>
            <person name="Hou S."/>
            <person name="Wan X."/>
            <person name="Donachie S.P."/>
        </authorList>
    </citation>
    <scope>NUCLEOTIDE SEQUENCE [LARGE SCALE GENOMIC DNA]</scope>
    <source>
        <strain evidence="5">JS</strain>
    </source>
</reference>
<accession>U5QEC1</accession>
<dbReference type="OrthoDB" id="9762913at2"/>
<dbReference type="KEGG" id="glj:GKIL_0977"/>
<dbReference type="Gene3D" id="3.40.605.10">
    <property type="entry name" value="Aldehyde Dehydrogenase, Chain A, domain 1"/>
    <property type="match status" value="1"/>
</dbReference>
<evidence type="ECO:0000256" key="2">
    <source>
        <dbReference type="ARBA" id="ARBA00023002"/>
    </source>
</evidence>
<dbReference type="Gene3D" id="3.40.309.10">
    <property type="entry name" value="Aldehyde Dehydrogenase, Chain A, domain 2"/>
    <property type="match status" value="1"/>
</dbReference>
<dbReference type="PANTHER" id="PTHR11699">
    <property type="entry name" value="ALDEHYDE DEHYDROGENASE-RELATED"/>
    <property type="match status" value="1"/>
</dbReference>
<evidence type="ECO:0000259" key="3">
    <source>
        <dbReference type="Pfam" id="PF00171"/>
    </source>
</evidence>
<evidence type="ECO:0000256" key="1">
    <source>
        <dbReference type="ARBA" id="ARBA00009986"/>
    </source>
</evidence>
<dbReference type="Proteomes" id="UP000017396">
    <property type="component" value="Chromosome"/>
</dbReference>
<protein>
    <submittedName>
        <fullName evidence="4">Aldehyde dehydrogenase</fullName>
    </submittedName>
</protein>
<comment type="similarity">
    <text evidence="1">Belongs to the aldehyde dehydrogenase family.</text>
</comment>
<dbReference type="InterPro" id="IPR016163">
    <property type="entry name" value="Ald_DH_C"/>
</dbReference>
<dbReference type="AlphaFoldDB" id="U5QEC1"/>
<dbReference type="HOGENOM" id="CLU_005391_0_0_3"/>
<dbReference type="EMBL" id="CP003587">
    <property type="protein sequence ID" value="AGY57223.1"/>
    <property type="molecule type" value="Genomic_DNA"/>
</dbReference>
<sequence>MTVTTGKKSPAPNIEPGKPALNWIDGEWIDSEKHTDSVDPATGNVIGTYADGGRDEAFQGINAAVRAFRELDWKENRALRARVLNQIADRFEARRDELIAILSLENGKVHNEAAFEVDMIPSKFRYWASVVLTNYGRAMEVQPGHLSVVTRSAIGVAGIVAPFNSPLVLTVRSLAPALAAGVTTVLKLPGNTAQINYLFSKTLAEAADLPKGVINVFSESRGRGGSSFLMESKDVRVISFTGSTKTGKAISATGAATLKLFQTELGGKTPMIIFDDADLEVAAPKVEKALTTFAGQFCMTGSRLLVQRAVADRFRTLISQRLEKVKTGPASDPSSDMGPLIDKSNVSRVDKMVEEAIAAGAKVLVRGGPITEGPLASGAFYRPTLLEVSDPKMTIVQEEVFGPVLTMQIFDTEAEAVQLANDSEYGLAASIWTRDIDRPLRVAREIDAGTIWINDWAVIWDEFEEGGFKSSGNGRLNGLAAMDEFLEYKHIAFNSGTLPGTGISTH</sequence>
<keyword evidence="2" id="KW-0560">Oxidoreductase</keyword>
<dbReference type="SUPFAM" id="SSF53720">
    <property type="entry name" value="ALDH-like"/>
    <property type="match status" value="1"/>
</dbReference>
<dbReference type="Pfam" id="PF00171">
    <property type="entry name" value="Aldedh"/>
    <property type="match status" value="1"/>
</dbReference>
<dbReference type="InterPro" id="IPR016162">
    <property type="entry name" value="Ald_DH_N"/>
</dbReference>
<organism evidence="4 5">
    <name type="scientific">Gloeobacter kilaueensis (strain ATCC BAA-2537 / CCAP 1431/1 / ULC 316 / JS1)</name>
    <dbReference type="NCBI Taxonomy" id="1183438"/>
    <lineage>
        <taxon>Bacteria</taxon>
        <taxon>Bacillati</taxon>
        <taxon>Cyanobacteriota</taxon>
        <taxon>Cyanophyceae</taxon>
        <taxon>Gloeobacterales</taxon>
        <taxon>Gloeobacteraceae</taxon>
        <taxon>Gloeobacter</taxon>
    </lineage>
</organism>
<evidence type="ECO:0000313" key="4">
    <source>
        <dbReference type="EMBL" id="AGY57223.1"/>
    </source>
</evidence>
<dbReference type="GO" id="GO:0016620">
    <property type="term" value="F:oxidoreductase activity, acting on the aldehyde or oxo group of donors, NAD or NADP as acceptor"/>
    <property type="evidence" value="ECO:0007669"/>
    <property type="project" value="InterPro"/>
</dbReference>
<gene>
    <name evidence="4" type="primary">gabD2</name>
    <name evidence="4" type="ORF">GKIL_0977</name>
</gene>
<keyword evidence="5" id="KW-1185">Reference proteome</keyword>
<dbReference type="STRING" id="1183438.GKIL_0977"/>
<proteinExistence type="inferred from homology"/>
<dbReference type="FunFam" id="3.40.309.10:FF:000009">
    <property type="entry name" value="Aldehyde dehydrogenase A"/>
    <property type="match status" value="1"/>
</dbReference>
<dbReference type="eggNOG" id="COG1012">
    <property type="taxonomic scope" value="Bacteria"/>
</dbReference>
<name>U5QEC1_GLOK1</name>